<evidence type="ECO:0000259" key="7">
    <source>
        <dbReference type="SMART" id="SM00243"/>
    </source>
</evidence>
<evidence type="ECO:0000256" key="1">
    <source>
        <dbReference type="ARBA" id="ARBA00004245"/>
    </source>
</evidence>
<dbReference type="InterPro" id="IPR036872">
    <property type="entry name" value="CH_dom_sf"/>
</dbReference>
<evidence type="ECO:0000259" key="6">
    <source>
        <dbReference type="SMART" id="SM00033"/>
    </source>
</evidence>
<feature type="compositionally biased region" description="Low complexity" evidence="5">
    <location>
        <begin position="207"/>
        <end position="217"/>
    </location>
</feature>
<gene>
    <name evidence="8" type="ORF">MAR_017067</name>
</gene>
<evidence type="ECO:0000256" key="2">
    <source>
        <dbReference type="ARBA" id="ARBA00022490"/>
    </source>
</evidence>
<keyword evidence="2" id="KW-0963">Cytoplasm</keyword>
<feature type="non-terminal residue" evidence="8">
    <location>
        <position position="328"/>
    </location>
</feature>
<evidence type="ECO:0000313" key="9">
    <source>
        <dbReference type="Proteomes" id="UP001164746"/>
    </source>
</evidence>
<dbReference type="PANTHER" id="PTHR46756">
    <property type="entry name" value="TRANSGELIN"/>
    <property type="match status" value="1"/>
</dbReference>
<comment type="similarity">
    <text evidence="4">Belongs to the GAS2 family.</text>
</comment>
<name>A0ABY7ED72_MYAAR</name>
<dbReference type="InterPro" id="IPR003108">
    <property type="entry name" value="GAR_dom"/>
</dbReference>
<dbReference type="InterPro" id="IPR001715">
    <property type="entry name" value="CH_dom"/>
</dbReference>
<evidence type="ECO:0000256" key="3">
    <source>
        <dbReference type="ARBA" id="ARBA00023212"/>
    </source>
</evidence>
<keyword evidence="9" id="KW-1185">Reference proteome</keyword>
<organism evidence="8 9">
    <name type="scientific">Mya arenaria</name>
    <name type="common">Soft-shell clam</name>
    <dbReference type="NCBI Taxonomy" id="6604"/>
    <lineage>
        <taxon>Eukaryota</taxon>
        <taxon>Metazoa</taxon>
        <taxon>Spiralia</taxon>
        <taxon>Lophotrochozoa</taxon>
        <taxon>Mollusca</taxon>
        <taxon>Bivalvia</taxon>
        <taxon>Autobranchia</taxon>
        <taxon>Heteroconchia</taxon>
        <taxon>Euheterodonta</taxon>
        <taxon>Imparidentia</taxon>
        <taxon>Neoheterodontei</taxon>
        <taxon>Myida</taxon>
        <taxon>Myoidea</taxon>
        <taxon>Myidae</taxon>
        <taxon>Mya</taxon>
    </lineage>
</organism>
<proteinExistence type="inferred from homology"/>
<dbReference type="SMART" id="SM00033">
    <property type="entry name" value="CH"/>
    <property type="match status" value="1"/>
</dbReference>
<feature type="domain" description="GAR" evidence="7">
    <location>
        <begin position="227"/>
        <end position="296"/>
    </location>
</feature>
<dbReference type="Gene3D" id="1.10.418.10">
    <property type="entry name" value="Calponin-like domain"/>
    <property type="match status" value="1"/>
</dbReference>
<comment type="subcellular location">
    <subcellularLocation>
        <location evidence="1">Cytoplasm</location>
        <location evidence="1">Cytoskeleton</location>
    </subcellularLocation>
</comment>
<dbReference type="CDD" id="cd21204">
    <property type="entry name" value="CH_GAS2-like"/>
    <property type="match status" value="1"/>
</dbReference>
<protein>
    <submittedName>
        <fullName evidence="8">GAS2-like protein</fullName>
    </submittedName>
</protein>
<dbReference type="InterPro" id="IPR036534">
    <property type="entry name" value="GAR_dom_sf"/>
</dbReference>
<dbReference type="Gene3D" id="3.30.920.20">
    <property type="entry name" value="Gas2-like domain"/>
    <property type="match status" value="1"/>
</dbReference>
<keyword evidence="3" id="KW-0206">Cytoskeleton</keyword>
<dbReference type="Proteomes" id="UP001164746">
    <property type="component" value="Chromosome 6"/>
</dbReference>
<dbReference type="SUPFAM" id="SSF47576">
    <property type="entry name" value="Calponin-homology domain, CH-domain"/>
    <property type="match status" value="1"/>
</dbReference>
<feature type="region of interest" description="Disordered" evidence="5">
    <location>
        <begin position="190"/>
        <end position="226"/>
    </location>
</feature>
<feature type="domain" description="Calponin-homology (CH)" evidence="6">
    <location>
        <begin position="56"/>
        <end position="168"/>
    </location>
</feature>
<feature type="compositionally biased region" description="Pro residues" evidence="5">
    <location>
        <begin position="196"/>
        <end position="206"/>
    </location>
</feature>
<evidence type="ECO:0000256" key="5">
    <source>
        <dbReference type="SAM" id="MobiDB-lite"/>
    </source>
</evidence>
<evidence type="ECO:0000313" key="8">
    <source>
        <dbReference type="EMBL" id="WAR07109.1"/>
    </source>
</evidence>
<dbReference type="Pfam" id="PF00307">
    <property type="entry name" value="CH"/>
    <property type="match status" value="1"/>
</dbReference>
<dbReference type="Pfam" id="PF02187">
    <property type="entry name" value="GAS2"/>
    <property type="match status" value="1"/>
</dbReference>
<sequence length="328" mass="36329">KWRLPNDTTKITNRIGNIRSSGIMNSGDAGRGSRAVGGDVTDRKTRALQEESLGPLRDDLADWIAKTLKIDVTGDTLMDVLDNGVFICDLATVIQEHAVDCVQQGKVQHSGPRCRRNAESGSWFARDNAASYVKWGRAMGMQDDSLFESEDLVSHKSERQVIINLLELARLGYKFGLEPPAIIKLEKEIDSEHEAPPSPPPPPAPVSAPASAPASVPTPIQQSNRPLNLDEEVRKMAAKCNCSDEVKRLREGMYMVFGKGVIIRLLQNRHLMVRVGGGWDTLEHYLLTHNPVFTSEHRRKGSIDFLAGDNVLDGDKFLHIKAKYKSQS</sequence>
<dbReference type="SUPFAM" id="SSF143575">
    <property type="entry name" value="GAS2 domain-like"/>
    <property type="match status" value="1"/>
</dbReference>
<evidence type="ECO:0000256" key="4">
    <source>
        <dbReference type="ARBA" id="ARBA00038441"/>
    </source>
</evidence>
<accession>A0ABY7ED72</accession>
<dbReference type="SMART" id="SM00243">
    <property type="entry name" value="GAS2"/>
    <property type="match status" value="1"/>
</dbReference>
<dbReference type="EMBL" id="CP111017">
    <property type="protein sequence ID" value="WAR07109.1"/>
    <property type="molecule type" value="Genomic_DNA"/>
</dbReference>
<dbReference type="PANTHER" id="PTHR46756:SF13">
    <property type="entry name" value="GROWTH ARREST-SPECIFIC PROTEIN 2"/>
    <property type="match status" value="1"/>
</dbReference>
<reference evidence="8" key="1">
    <citation type="submission" date="2022-11" db="EMBL/GenBank/DDBJ databases">
        <title>Centuries of genome instability and evolution in soft-shell clam transmissible cancer (bioRxiv).</title>
        <authorList>
            <person name="Hart S.F.M."/>
            <person name="Yonemitsu M.A."/>
            <person name="Giersch R.M."/>
            <person name="Beal B.F."/>
            <person name="Arriagada G."/>
            <person name="Davis B.W."/>
            <person name="Ostrander E.A."/>
            <person name="Goff S.P."/>
            <person name="Metzger M.J."/>
        </authorList>
    </citation>
    <scope>NUCLEOTIDE SEQUENCE</scope>
    <source>
        <strain evidence="8">MELC-2E11</strain>
        <tissue evidence="8">Siphon/mantle</tissue>
    </source>
</reference>